<dbReference type="GO" id="GO:0016740">
    <property type="term" value="F:transferase activity"/>
    <property type="evidence" value="ECO:0007669"/>
    <property type="project" value="UniProtKB-KW"/>
</dbReference>
<evidence type="ECO:0000256" key="4">
    <source>
        <dbReference type="ARBA" id="ARBA00022729"/>
    </source>
</evidence>
<evidence type="ECO:0000256" key="1">
    <source>
        <dbReference type="ARBA" id="ARBA00004418"/>
    </source>
</evidence>
<comment type="caution">
    <text evidence="8">The sequence shown here is derived from an EMBL/GenBank/DDBJ whole genome shotgun (WGS) entry which is preliminary data.</text>
</comment>
<name>A0A9D1V3V9_9FIRM</name>
<evidence type="ECO:0000313" key="9">
    <source>
        <dbReference type="Proteomes" id="UP000824193"/>
    </source>
</evidence>
<accession>A0A9D1V3V9</accession>
<sequence length="375" mass="40851">MSHHDRERRGCPRALIAGFAVLLAGPCLLWPLVRGMCDTTNYENRTLAAFPTASTGVRAWPAAFEEWLGDHAPFRNQFLTLKSGADRLVGTLDSTNVLLGKEGWMFLKDVSDSKSLSDYQGLTAYSAGETDAMAQALTALNDALAAKGSRLLVLFAPTKEGVYSRYMPDSVPVVSRPTRVGALAEALGETGVPVLFPLEELEDAALERQVYYKYDTHWNEAGAWLAAQLTLEALDKPFAAAWPEMAADPEKAPLTDLANMCGSWAFCTDDVYWALEAEAAECTLWEAGGEIARYAGEGEGSLLLARDSFGEALAPWLAQGFAGTTVLHGNQMQVETLLEWQPEVPDVVVLEVAERFADNLSGRLEVLRQWAEAAE</sequence>
<comment type="subcellular location">
    <subcellularLocation>
        <location evidence="1">Periplasm</location>
    </subcellularLocation>
</comment>
<evidence type="ECO:0000259" key="7">
    <source>
        <dbReference type="Pfam" id="PF16822"/>
    </source>
</evidence>
<proteinExistence type="predicted"/>
<comment type="pathway">
    <text evidence="2">Glycan biosynthesis; alginate biosynthesis.</text>
</comment>
<keyword evidence="6" id="KW-0016">Alginate biosynthesis</keyword>
<reference evidence="8" key="2">
    <citation type="submission" date="2021-04" db="EMBL/GenBank/DDBJ databases">
        <authorList>
            <person name="Gilroy R."/>
        </authorList>
    </citation>
    <scope>NUCLEOTIDE SEQUENCE</scope>
    <source>
        <strain evidence="8">2239</strain>
    </source>
</reference>
<dbReference type="GO" id="GO:0042121">
    <property type="term" value="P:alginic acid biosynthetic process"/>
    <property type="evidence" value="ECO:0007669"/>
    <property type="project" value="UniProtKB-KW"/>
</dbReference>
<evidence type="ECO:0000313" key="8">
    <source>
        <dbReference type="EMBL" id="HIX05600.1"/>
    </source>
</evidence>
<dbReference type="AlphaFoldDB" id="A0A9D1V3V9"/>
<reference evidence="8" key="1">
    <citation type="journal article" date="2021" name="PeerJ">
        <title>Extensive microbial diversity within the chicken gut microbiome revealed by metagenomics and culture.</title>
        <authorList>
            <person name="Gilroy R."/>
            <person name="Ravi A."/>
            <person name="Getino M."/>
            <person name="Pursley I."/>
            <person name="Horton D.L."/>
            <person name="Alikhan N.F."/>
            <person name="Baker D."/>
            <person name="Gharbi K."/>
            <person name="Hall N."/>
            <person name="Watson M."/>
            <person name="Adriaenssens E.M."/>
            <person name="Foster-Nyarko E."/>
            <person name="Jarju S."/>
            <person name="Secka A."/>
            <person name="Antonio M."/>
            <person name="Oren A."/>
            <person name="Chaudhuri R.R."/>
            <person name="La Ragione R."/>
            <person name="Hildebrand F."/>
            <person name="Pallen M.J."/>
        </authorList>
    </citation>
    <scope>NUCLEOTIDE SEQUENCE</scope>
    <source>
        <strain evidence="8">2239</strain>
    </source>
</reference>
<dbReference type="Proteomes" id="UP000824193">
    <property type="component" value="Unassembled WGS sequence"/>
</dbReference>
<evidence type="ECO:0000256" key="3">
    <source>
        <dbReference type="ARBA" id="ARBA00022679"/>
    </source>
</evidence>
<keyword evidence="5" id="KW-0574">Periplasm</keyword>
<evidence type="ECO:0000256" key="2">
    <source>
        <dbReference type="ARBA" id="ARBA00005182"/>
    </source>
</evidence>
<dbReference type="InterPro" id="IPR031811">
    <property type="entry name" value="ALGX/ALGJ_SGNH-like"/>
</dbReference>
<dbReference type="GO" id="GO:0042597">
    <property type="term" value="C:periplasmic space"/>
    <property type="evidence" value="ECO:0007669"/>
    <property type="project" value="UniProtKB-SubCell"/>
</dbReference>
<keyword evidence="4" id="KW-0732">Signal</keyword>
<evidence type="ECO:0000256" key="5">
    <source>
        <dbReference type="ARBA" id="ARBA00022764"/>
    </source>
</evidence>
<feature type="domain" description="AlgX/AlgJ SGNH hydrolase-like" evidence="7">
    <location>
        <begin position="97"/>
        <end position="246"/>
    </location>
</feature>
<gene>
    <name evidence="8" type="ORF">H9865_05795</name>
</gene>
<organism evidence="8 9">
    <name type="scientific">Candidatus Allofournierella pullicola</name>
    <dbReference type="NCBI Taxonomy" id="2838596"/>
    <lineage>
        <taxon>Bacteria</taxon>
        <taxon>Bacillati</taxon>
        <taxon>Bacillota</taxon>
        <taxon>Clostridia</taxon>
        <taxon>Eubacteriales</taxon>
        <taxon>Oscillospiraceae</taxon>
        <taxon>Allofournierella</taxon>
    </lineage>
</organism>
<keyword evidence="3" id="KW-0808">Transferase</keyword>
<evidence type="ECO:0000256" key="6">
    <source>
        <dbReference type="ARBA" id="ARBA00022841"/>
    </source>
</evidence>
<protein>
    <recommendedName>
        <fullName evidence="7">AlgX/AlgJ SGNH hydrolase-like domain-containing protein</fullName>
    </recommendedName>
</protein>
<dbReference type="Pfam" id="PF16822">
    <property type="entry name" value="ALGX"/>
    <property type="match status" value="1"/>
</dbReference>
<dbReference type="EMBL" id="DXFW01000016">
    <property type="protein sequence ID" value="HIX05600.1"/>
    <property type="molecule type" value="Genomic_DNA"/>
</dbReference>